<accession>A0A0S2K1Q2</accession>
<feature type="domain" description="Glycosyltransferase 2-like" evidence="1">
    <location>
        <begin position="6"/>
        <end position="126"/>
    </location>
</feature>
<dbReference type="Pfam" id="PF00535">
    <property type="entry name" value="Glycos_transf_2"/>
    <property type="match status" value="1"/>
</dbReference>
<organism evidence="2 3">
    <name type="scientific">Pseudoalteromonas phenolica</name>
    <dbReference type="NCBI Taxonomy" id="161398"/>
    <lineage>
        <taxon>Bacteria</taxon>
        <taxon>Pseudomonadati</taxon>
        <taxon>Pseudomonadota</taxon>
        <taxon>Gammaproteobacteria</taxon>
        <taxon>Alteromonadales</taxon>
        <taxon>Pseudoalteromonadaceae</taxon>
        <taxon>Pseudoalteromonas</taxon>
    </lineage>
</organism>
<gene>
    <name evidence="2" type="ORF">PP2015_1635</name>
</gene>
<dbReference type="RefSeq" id="WP_058029817.1">
    <property type="nucleotide sequence ID" value="NZ_CP013187.1"/>
</dbReference>
<protein>
    <submittedName>
        <fullName evidence="2">Glycosyl transferase</fullName>
    </submittedName>
</protein>
<proteinExistence type="predicted"/>
<dbReference type="KEGG" id="pphe:PP2015_1635"/>
<dbReference type="Gene3D" id="3.90.550.10">
    <property type="entry name" value="Spore Coat Polysaccharide Biosynthesis Protein SpsA, Chain A"/>
    <property type="match status" value="1"/>
</dbReference>
<dbReference type="SUPFAM" id="SSF53448">
    <property type="entry name" value="Nucleotide-diphospho-sugar transferases"/>
    <property type="match status" value="1"/>
</dbReference>
<dbReference type="InterPro" id="IPR001173">
    <property type="entry name" value="Glyco_trans_2-like"/>
</dbReference>
<dbReference type="InterPro" id="IPR029044">
    <property type="entry name" value="Nucleotide-diphossugar_trans"/>
</dbReference>
<reference evidence="3" key="1">
    <citation type="submission" date="2015-11" db="EMBL/GenBank/DDBJ databases">
        <authorList>
            <person name="Kim K.M."/>
        </authorList>
    </citation>
    <scope>NUCLEOTIDE SEQUENCE [LARGE SCALE GENOMIC DNA]</scope>
    <source>
        <strain evidence="3">KCTC 12086</strain>
    </source>
</reference>
<dbReference type="Proteomes" id="UP000061457">
    <property type="component" value="Chromosome I"/>
</dbReference>
<dbReference type="OrthoDB" id="9802649at2"/>
<dbReference type="PANTHER" id="PTHR22916:SF3">
    <property type="entry name" value="UDP-GLCNAC:BETAGAL BETA-1,3-N-ACETYLGLUCOSAMINYLTRANSFERASE-LIKE PROTEIN 1"/>
    <property type="match status" value="1"/>
</dbReference>
<sequence>MQPDVSVIIPNYNCLEFLPKAIDSVLMQEGVNCEIIIVDDGSTDGSVDWLLKKQVSTPELKIITQANKGVIAARNRAIKAANAPLIAFLDADDFWYKDKLQRQLQYFQQNPNCGLSFTNYDHLTMDYDYIIDCFGYWPEFTKHQSKSKGQYVNLEDPVNFLLTTNVIGTSCVVVRKSTIIKAGGFDPSLRSASDWDCWLRIALISEVAFTSENTMGYLMRPNSITSNRQKRLDAIEDIINRIGENEVVTNKSKVQANAWLLESYGEMYRENQKYVDSIKYSLKAWRLYPHMRHIKQCAHDLKALFKRSLSLSA</sequence>
<dbReference type="GO" id="GO:0016758">
    <property type="term" value="F:hexosyltransferase activity"/>
    <property type="evidence" value="ECO:0007669"/>
    <property type="project" value="UniProtKB-ARBA"/>
</dbReference>
<dbReference type="EMBL" id="CP013187">
    <property type="protein sequence ID" value="ALO42137.1"/>
    <property type="molecule type" value="Genomic_DNA"/>
</dbReference>
<dbReference type="AlphaFoldDB" id="A0A0S2K1Q2"/>
<name>A0A0S2K1Q2_9GAMM</name>
<evidence type="ECO:0000313" key="2">
    <source>
        <dbReference type="EMBL" id="ALO42137.1"/>
    </source>
</evidence>
<dbReference type="PATRIC" id="fig|161398.10.peg.1660"/>
<dbReference type="STRING" id="161398.PP2015_1635"/>
<dbReference type="PANTHER" id="PTHR22916">
    <property type="entry name" value="GLYCOSYLTRANSFERASE"/>
    <property type="match status" value="1"/>
</dbReference>
<keyword evidence="3" id="KW-1185">Reference proteome</keyword>
<keyword evidence="2" id="KW-0808">Transferase</keyword>
<evidence type="ECO:0000313" key="3">
    <source>
        <dbReference type="Proteomes" id="UP000061457"/>
    </source>
</evidence>
<evidence type="ECO:0000259" key="1">
    <source>
        <dbReference type="Pfam" id="PF00535"/>
    </source>
</evidence>